<dbReference type="AlphaFoldDB" id="A0A9C6XUX7"/>
<dbReference type="SMART" id="SM00364">
    <property type="entry name" value="LRR_BAC"/>
    <property type="match status" value="9"/>
</dbReference>
<dbReference type="Proteomes" id="UP000504606">
    <property type="component" value="Unplaced"/>
</dbReference>
<dbReference type="PANTHER" id="PTHR24366">
    <property type="entry name" value="IG(IMMUNOGLOBULIN) AND LRR(LEUCINE RICH REPEAT) DOMAINS"/>
    <property type="match status" value="1"/>
</dbReference>
<dbReference type="KEGG" id="foc:113205764"/>
<keyword evidence="2" id="KW-0677">Repeat</keyword>
<dbReference type="SMART" id="SM00369">
    <property type="entry name" value="LRR_TYP"/>
    <property type="match status" value="18"/>
</dbReference>
<dbReference type="InterPro" id="IPR003591">
    <property type="entry name" value="Leu-rich_rpt_typical-subtyp"/>
</dbReference>
<organism evidence="3 4">
    <name type="scientific">Frankliniella occidentalis</name>
    <name type="common">Western flower thrips</name>
    <name type="synonym">Euthrips occidentalis</name>
    <dbReference type="NCBI Taxonomy" id="133901"/>
    <lineage>
        <taxon>Eukaryota</taxon>
        <taxon>Metazoa</taxon>
        <taxon>Ecdysozoa</taxon>
        <taxon>Arthropoda</taxon>
        <taxon>Hexapoda</taxon>
        <taxon>Insecta</taxon>
        <taxon>Pterygota</taxon>
        <taxon>Neoptera</taxon>
        <taxon>Paraneoptera</taxon>
        <taxon>Thysanoptera</taxon>
        <taxon>Terebrantia</taxon>
        <taxon>Thripoidea</taxon>
        <taxon>Thripidae</taxon>
        <taxon>Frankliniella</taxon>
    </lineage>
</organism>
<keyword evidence="3" id="KW-1185">Reference proteome</keyword>
<dbReference type="PRINTS" id="PR00019">
    <property type="entry name" value="LEURICHRPT"/>
</dbReference>
<dbReference type="FunFam" id="3.80.10.10:FF:001164">
    <property type="entry name" value="GH01279p"/>
    <property type="match status" value="1"/>
</dbReference>
<dbReference type="GeneID" id="113205764"/>
<gene>
    <name evidence="4" type="primary">LOC113205764</name>
</gene>
<name>A0A9C6XUX7_FRAOC</name>
<dbReference type="PROSITE" id="PS51450">
    <property type="entry name" value="LRR"/>
    <property type="match status" value="2"/>
</dbReference>
<dbReference type="SUPFAM" id="SSF52058">
    <property type="entry name" value="L domain-like"/>
    <property type="match status" value="2"/>
</dbReference>
<proteinExistence type="predicted"/>
<evidence type="ECO:0000313" key="4">
    <source>
        <dbReference type="RefSeq" id="XP_052131561.1"/>
    </source>
</evidence>
<dbReference type="OrthoDB" id="10022853at2759"/>
<evidence type="ECO:0000256" key="1">
    <source>
        <dbReference type="ARBA" id="ARBA00022614"/>
    </source>
</evidence>
<dbReference type="Gene3D" id="3.80.10.10">
    <property type="entry name" value="Ribonuclease Inhibitor"/>
    <property type="match status" value="4"/>
</dbReference>
<keyword evidence="1" id="KW-0433">Leucine-rich repeat</keyword>
<reference evidence="4" key="1">
    <citation type="submission" date="2025-08" db="UniProtKB">
        <authorList>
            <consortium name="RefSeq"/>
        </authorList>
    </citation>
    <scope>IDENTIFICATION</scope>
    <source>
        <tissue evidence="4">Whole organism</tissue>
    </source>
</reference>
<evidence type="ECO:0000256" key="2">
    <source>
        <dbReference type="ARBA" id="ARBA00022737"/>
    </source>
</evidence>
<dbReference type="InterPro" id="IPR001611">
    <property type="entry name" value="Leu-rich_rpt"/>
</dbReference>
<dbReference type="InterPro" id="IPR032675">
    <property type="entry name" value="LRR_dom_sf"/>
</dbReference>
<evidence type="ECO:0000313" key="3">
    <source>
        <dbReference type="Proteomes" id="UP000504606"/>
    </source>
</evidence>
<accession>A0A9C6XUX7</accession>
<sequence>MRDSLPSQCFNGTLAVRELRLDQNALRVRKEPAAVANLSRLHSLFVANNRLSEVPDDALPASLRALSISGNDLHFLPVGALRRCTQLAHLNAGYNGIPRLTDGDLEGPALRPLEKLRWLALDNNDIRVLSHDALRTLISLEFLNLEDNLLSELPPGLLGEEHSNLRELRLGYNMLRALRPEALRRLPALRTLVLAGNHIHMVESSALEDLPRLETVLLRDNKVSKLQPRSFVDLPSLSSLDLHRNRLQVFSLSAFVNVSRPEAPLTLNVSWNRVAELYSGGTEGAPLYVHTLDLSHNFIAELKSKFLVGVGATLRRLHLAHNRVSRLDGLLLGTLQSLELLSLEHNDLVSMAPRAFQGCDMLQVLLLAHNHVASLQPEQFAGMASLRVLDLSHNRLRAVPPGALSGTALERLDLSNNALGAVPSAALAEAGASLRSLGLASNAIQHLDGTVFLATPGLCHLDLADNRLSFLPDNVFSPLGALLSLRLGRNPLRANLAELFHYVHGLRELGLDAVGLRAAPPLPLPSLVALNLSGNSLQVAPQGELPALRSLHLAANMLGAPPDKPFPLLSTLDLSNNRIRALGRTSFSELPRLRSLALRSLPLEVMETDTLQPLRLLRVFEAEAWTGLGPQGLGKVLASAPSLKSLCLRDYSPQCNHALHTRCCRRIRGSTG</sequence>
<protein>
    <submittedName>
        <fullName evidence="4">Chaoptin-like</fullName>
    </submittedName>
</protein>
<dbReference type="PANTHER" id="PTHR24366:SF171">
    <property type="entry name" value="LEUCINE RICH REPEAT NEURONAL 4"/>
    <property type="match status" value="1"/>
</dbReference>
<dbReference type="Pfam" id="PF13855">
    <property type="entry name" value="LRR_8"/>
    <property type="match status" value="5"/>
</dbReference>
<dbReference type="RefSeq" id="XP_052131561.1">
    <property type="nucleotide sequence ID" value="XM_052275601.1"/>
</dbReference>